<comment type="caution">
    <text evidence="1">The sequence shown here is derived from an EMBL/GenBank/DDBJ whole genome shotgun (WGS) entry which is preliminary data.</text>
</comment>
<reference evidence="2" key="1">
    <citation type="journal article" date="2024" name="Proc. Natl. Acad. Sci. U.S.A.">
        <title>Extraordinary preservation of gene collinearity over three hundred million years revealed in homosporous lycophytes.</title>
        <authorList>
            <person name="Li C."/>
            <person name="Wickell D."/>
            <person name="Kuo L.Y."/>
            <person name="Chen X."/>
            <person name="Nie B."/>
            <person name="Liao X."/>
            <person name="Peng D."/>
            <person name="Ji J."/>
            <person name="Jenkins J."/>
            <person name="Williams M."/>
            <person name="Shu S."/>
            <person name="Plott C."/>
            <person name="Barry K."/>
            <person name="Rajasekar S."/>
            <person name="Grimwood J."/>
            <person name="Han X."/>
            <person name="Sun S."/>
            <person name="Hou Z."/>
            <person name="He W."/>
            <person name="Dai G."/>
            <person name="Sun C."/>
            <person name="Schmutz J."/>
            <person name="Leebens-Mack J.H."/>
            <person name="Li F.W."/>
            <person name="Wang L."/>
        </authorList>
    </citation>
    <scope>NUCLEOTIDE SEQUENCE [LARGE SCALE GENOMIC DNA]</scope>
    <source>
        <strain evidence="2">cv. PW_Plant_1</strain>
    </source>
</reference>
<dbReference type="Proteomes" id="UP001162992">
    <property type="component" value="Chromosome 15"/>
</dbReference>
<organism evidence="1 2">
    <name type="scientific">Diphasiastrum complanatum</name>
    <name type="common">Issler's clubmoss</name>
    <name type="synonym">Lycopodium complanatum</name>
    <dbReference type="NCBI Taxonomy" id="34168"/>
    <lineage>
        <taxon>Eukaryota</taxon>
        <taxon>Viridiplantae</taxon>
        <taxon>Streptophyta</taxon>
        <taxon>Embryophyta</taxon>
        <taxon>Tracheophyta</taxon>
        <taxon>Lycopodiopsida</taxon>
        <taxon>Lycopodiales</taxon>
        <taxon>Lycopodiaceae</taxon>
        <taxon>Lycopodioideae</taxon>
        <taxon>Diphasiastrum</taxon>
    </lineage>
</organism>
<name>A0ACC2BH06_DIPCM</name>
<evidence type="ECO:0000313" key="2">
    <source>
        <dbReference type="Proteomes" id="UP001162992"/>
    </source>
</evidence>
<proteinExistence type="predicted"/>
<gene>
    <name evidence="1" type="ORF">O6H91_15G031300</name>
</gene>
<dbReference type="EMBL" id="CM055106">
    <property type="protein sequence ID" value="KAJ7529030.1"/>
    <property type="molecule type" value="Genomic_DNA"/>
</dbReference>
<accession>A0ACC2BH06</accession>
<protein>
    <submittedName>
        <fullName evidence="1">Uncharacterized protein</fullName>
    </submittedName>
</protein>
<keyword evidence="2" id="KW-1185">Reference proteome</keyword>
<evidence type="ECO:0000313" key="1">
    <source>
        <dbReference type="EMBL" id="KAJ7529030.1"/>
    </source>
</evidence>
<sequence length="128" mass="14433">MGGYNAWAEEKEAEVFDDFLPIMAQKLGEQGLMEELCKGFRLLADPQANTITLKSLKENVKLLGLEGMTDDELQAMIAEGDFDGDGALNEREFYILMLRLSPSLMIEAQKWLEDALAEELGCFMEEVY</sequence>